<feature type="signal peptide" evidence="9">
    <location>
        <begin position="1"/>
        <end position="20"/>
    </location>
</feature>
<dbReference type="GO" id="GO:0005576">
    <property type="term" value="C:extracellular region"/>
    <property type="evidence" value="ECO:0007669"/>
    <property type="project" value="UniProtKB-SubCell"/>
</dbReference>
<dbReference type="InterPro" id="IPR051110">
    <property type="entry name" value="Ly-6/neurotoxin-like_GPI-ap"/>
</dbReference>
<evidence type="ECO:0000313" key="11">
    <source>
        <dbReference type="Proteomes" id="UP001190640"/>
    </source>
</evidence>
<feature type="domain" description="UPAR/Ly6" evidence="10">
    <location>
        <begin position="21"/>
        <end position="108"/>
    </location>
</feature>
<gene>
    <name evidence="12" type="primary">LOC129333694</name>
</gene>
<dbReference type="InterPro" id="IPR016054">
    <property type="entry name" value="LY6_UPA_recep-like"/>
</dbReference>
<dbReference type="Proteomes" id="UP001190640">
    <property type="component" value="Chromosome 7"/>
</dbReference>
<evidence type="ECO:0000256" key="9">
    <source>
        <dbReference type="SAM" id="SignalP"/>
    </source>
</evidence>
<dbReference type="KEGG" id="emc:129333694"/>
<evidence type="ECO:0000256" key="2">
    <source>
        <dbReference type="ARBA" id="ARBA00004613"/>
    </source>
</evidence>
<keyword evidence="8" id="KW-0325">Glycoprotein</keyword>
<keyword evidence="7" id="KW-1015">Disulfide bond</keyword>
<dbReference type="FunFam" id="2.10.60.10:FF:000003">
    <property type="entry name" value="lymphocyte antigen 6E isoform X1"/>
    <property type="match status" value="1"/>
</dbReference>
<dbReference type="Gene3D" id="2.10.60.10">
    <property type="entry name" value="CD59"/>
    <property type="match status" value="1"/>
</dbReference>
<feature type="chain" id="PRO_5041651358" evidence="9">
    <location>
        <begin position="21"/>
        <end position="127"/>
    </location>
</feature>
<dbReference type="PANTHER" id="PTHR16983:SF16">
    <property type="entry name" value="UPAR_LY6 DOMAIN-CONTAINING PROTEIN"/>
    <property type="match status" value="1"/>
</dbReference>
<keyword evidence="3" id="KW-1003">Cell membrane</keyword>
<name>A0AA97L6H2_EUBMA</name>
<dbReference type="GO" id="GO:0005886">
    <property type="term" value="C:plasma membrane"/>
    <property type="evidence" value="ECO:0007669"/>
    <property type="project" value="UniProtKB-SubCell"/>
</dbReference>
<dbReference type="InterPro" id="IPR018363">
    <property type="entry name" value="CD59_antigen_CS"/>
</dbReference>
<accession>A0AA97L6H2</accession>
<evidence type="ECO:0000256" key="3">
    <source>
        <dbReference type="ARBA" id="ARBA00022475"/>
    </source>
</evidence>
<keyword evidence="6" id="KW-0472">Membrane</keyword>
<reference evidence="12" key="1">
    <citation type="submission" date="2025-08" db="UniProtKB">
        <authorList>
            <consortium name="RefSeq"/>
        </authorList>
    </citation>
    <scope>IDENTIFICATION</scope>
    <source>
        <tissue evidence="12">Blood</tissue>
    </source>
</reference>
<dbReference type="PANTHER" id="PTHR16983">
    <property type="entry name" value="UPAR/LY6 DOMAIN-CONTAINING PROTEIN"/>
    <property type="match status" value="1"/>
</dbReference>
<evidence type="ECO:0000259" key="10">
    <source>
        <dbReference type="SMART" id="SM00134"/>
    </source>
</evidence>
<dbReference type="InterPro" id="IPR035076">
    <property type="entry name" value="Toxin/TOLIP"/>
</dbReference>
<dbReference type="GeneID" id="129333694"/>
<evidence type="ECO:0000256" key="6">
    <source>
        <dbReference type="ARBA" id="ARBA00023136"/>
    </source>
</evidence>
<dbReference type="SMART" id="SM00134">
    <property type="entry name" value="LU"/>
    <property type="match status" value="1"/>
</dbReference>
<dbReference type="SUPFAM" id="SSF57302">
    <property type="entry name" value="Snake toxin-like"/>
    <property type="match status" value="1"/>
</dbReference>
<evidence type="ECO:0000256" key="5">
    <source>
        <dbReference type="ARBA" id="ARBA00022729"/>
    </source>
</evidence>
<organism evidence="11 12">
    <name type="scientific">Eublepharis macularius</name>
    <name type="common">Leopard gecko</name>
    <name type="synonym">Cyrtodactylus macularius</name>
    <dbReference type="NCBI Taxonomy" id="481883"/>
    <lineage>
        <taxon>Eukaryota</taxon>
        <taxon>Metazoa</taxon>
        <taxon>Chordata</taxon>
        <taxon>Craniata</taxon>
        <taxon>Vertebrata</taxon>
        <taxon>Euteleostomi</taxon>
        <taxon>Lepidosauria</taxon>
        <taxon>Squamata</taxon>
        <taxon>Bifurcata</taxon>
        <taxon>Gekkota</taxon>
        <taxon>Eublepharidae</taxon>
        <taxon>Eublepharinae</taxon>
        <taxon>Eublepharis</taxon>
    </lineage>
</organism>
<keyword evidence="11" id="KW-1185">Reference proteome</keyword>
<comment type="subcellular location">
    <subcellularLocation>
        <location evidence="1">Cell membrane</location>
    </subcellularLocation>
    <subcellularLocation>
        <location evidence="2">Secreted</location>
    </subcellularLocation>
</comment>
<dbReference type="AlphaFoldDB" id="A0AA97L6H2"/>
<dbReference type="PROSITE" id="PS00983">
    <property type="entry name" value="LY6_UPAR"/>
    <property type="match status" value="1"/>
</dbReference>
<dbReference type="RefSeq" id="XP_054841502.1">
    <property type="nucleotide sequence ID" value="XM_054985527.1"/>
</dbReference>
<keyword evidence="5 9" id="KW-0732">Signal</keyword>
<evidence type="ECO:0000256" key="7">
    <source>
        <dbReference type="ARBA" id="ARBA00023157"/>
    </source>
</evidence>
<dbReference type="Pfam" id="PF00087">
    <property type="entry name" value="Toxin_TOLIP"/>
    <property type="match status" value="1"/>
</dbReference>
<evidence type="ECO:0000313" key="12">
    <source>
        <dbReference type="RefSeq" id="XP_054841502.1"/>
    </source>
</evidence>
<evidence type="ECO:0000256" key="1">
    <source>
        <dbReference type="ARBA" id="ARBA00004236"/>
    </source>
</evidence>
<evidence type="ECO:0000256" key="8">
    <source>
        <dbReference type="ARBA" id="ARBA00023180"/>
    </source>
</evidence>
<dbReference type="InterPro" id="IPR045860">
    <property type="entry name" value="Snake_toxin-like_sf"/>
</dbReference>
<evidence type="ECO:0000256" key="4">
    <source>
        <dbReference type="ARBA" id="ARBA00022525"/>
    </source>
</evidence>
<keyword evidence="4" id="KW-0964">Secreted</keyword>
<proteinExistence type="predicted"/>
<sequence length="127" mass="13604">MKVFLSTLLAAFVYAELAQALQCYSCNEPVSADKCLTVANCSKNDTMCKTTMYSREEVYPFIGDSTVTRSCSPICIPSDVYGIGLTRPVTCCTSDLCNHDGAASVQISYITVGTSAASVFILLRTGL</sequence>
<protein>
    <submittedName>
        <fullName evidence="12">Ly6/PLAUR domain-containing protein 2-like</fullName>
    </submittedName>
</protein>